<organism evidence="5 6">
    <name type="scientific">Actinocrinis puniceicyclus</name>
    <dbReference type="NCBI Taxonomy" id="977794"/>
    <lineage>
        <taxon>Bacteria</taxon>
        <taxon>Bacillati</taxon>
        <taxon>Actinomycetota</taxon>
        <taxon>Actinomycetes</taxon>
        <taxon>Catenulisporales</taxon>
        <taxon>Actinospicaceae</taxon>
        <taxon>Actinocrinis</taxon>
    </lineage>
</organism>
<dbReference type="SUPFAM" id="SSF46785">
    <property type="entry name" value="Winged helix' DNA-binding domain"/>
    <property type="match status" value="1"/>
</dbReference>
<evidence type="ECO:0000256" key="1">
    <source>
        <dbReference type="ARBA" id="ARBA00023015"/>
    </source>
</evidence>
<keyword evidence="3" id="KW-0804">Transcription</keyword>
<dbReference type="SUPFAM" id="SSF54909">
    <property type="entry name" value="Dimeric alpha+beta barrel"/>
    <property type="match status" value="1"/>
</dbReference>
<gene>
    <name evidence="5" type="ORF">KGA66_13910</name>
</gene>
<accession>A0A8J8BEW1</accession>
<dbReference type="GO" id="GO:0043200">
    <property type="term" value="P:response to amino acid"/>
    <property type="evidence" value="ECO:0007669"/>
    <property type="project" value="TreeGrafter"/>
</dbReference>
<dbReference type="Gene3D" id="1.10.10.10">
    <property type="entry name" value="Winged helix-like DNA-binding domain superfamily/Winged helix DNA-binding domain"/>
    <property type="match status" value="1"/>
</dbReference>
<evidence type="ECO:0000256" key="3">
    <source>
        <dbReference type="ARBA" id="ARBA00023163"/>
    </source>
</evidence>
<dbReference type="InterPro" id="IPR011008">
    <property type="entry name" value="Dimeric_a/b-barrel"/>
</dbReference>
<evidence type="ECO:0000313" key="6">
    <source>
        <dbReference type="Proteomes" id="UP000677913"/>
    </source>
</evidence>
<keyword evidence="6" id="KW-1185">Reference proteome</keyword>
<feature type="domain" description="HTH asnC-type" evidence="4">
    <location>
        <begin position="8"/>
        <end position="69"/>
    </location>
</feature>
<dbReference type="Proteomes" id="UP000677913">
    <property type="component" value="Unassembled WGS sequence"/>
</dbReference>
<dbReference type="EMBL" id="JAGSXH010000043">
    <property type="protein sequence ID" value="MBS2964149.1"/>
    <property type="molecule type" value="Genomic_DNA"/>
</dbReference>
<evidence type="ECO:0000256" key="2">
    <source>
        <dbReference type="ARBA" id="ARBA00023125"/>
    </source>
</evidence>
<dbReference type="InterPro" id="IPR000485">
    <property type="entry name" value="AsnC-type_HTH_dom"/>
</dbReference>
<proteinExistence type="predicted"/>
<keyword evidence="1" id="KW-0805">Transcription regulation</keyword>
<dbReference type="InterPro" id="IPR019888">
    <property type="entry name" value="Tscrpt_reg_AsnC-like"/>
</dbReference>
<dbReference type="PANTHER" id="PTHR30154:SF34">
    <property type="entry name" value="TRANSCRIPTIONAL REGULATOR AZLB"/>
    <property type="match status" value="1"/>
</dbReference>
<evidence type="ECO:0000313" key="5">
    <source>
        <dbReference type="EMBL" id="MBS2964149.1"/>
    </source>
</evidence>
<protein>
    <submittedName>
        <fullName evidence="5">Lrp/AsnC family transcriptional regulator</fullName>
    </submittedName>
</protein>
<dbReference type="GO" id="GO:0005829">
    <property type="term" value="C:cytosol"/>
    <property type="evidence" value="ECO:0007669"/>
    <property type="project" value="TreeGrafter"/>
</dbReference>
<dbReference type="InterPro" id="IPR019887">
    <property type="entry name" value="Tscrpt_reg_AsnC/Lrp_C"/>
</dbReference>
<dbReference type="RefSeq" id="WP_211468513.1">
    <property type="nucleotide sequence ID" value="NZ_JAGSXH010000043.1"/>
</dbReference>
<reference evidence="5" key="1">
    <citation type="submission" date="2021-04" db="EMBL/GenBank/DDBJ databases">
        <title>Genome based classification of Actinospica acidithermotolerans sp. nov., an actinobacterium isolated from an Indonesian hot spring.</title>
        <authorList>
            <person name="Kusuma A.B."/>
            <person name="Putra K.E."/>
            <person name="Nafisah S."/>
            <person name="Loh J."/>
            <person name="Nouioui I."/>
            <person name="Goodfellow M."/>
        </authorList>
    </citation>
    <scope>NUCLEOTIDE SEQUENCE</scope>
    <source>
        <strain evidence="5">DSM 45618</strain>
    </source>
</reference>
<dbReference type="Gene3D" id="3.30.70.920">
    <property type="match status" value="1"/>
</dbReference>
<keyword evidence="2" id="KW-0238">DNA-binding</keyword>
<dbReference type="PROSITE" id="PS50956">
    <property type="entry name" value="HTH_ASNC_2"/>
    <property type="match status" value="1"/>
</dbReference>
<evidence type="ECO:0000259" key="4">
    <source>
        <dbReference type="PROSITE" id="PS50956"/>
    </source>
</evidence>
<dbReference type="PRINTS" id="PR00033">
    <property type="entry name" value="HTHASNC"/>
</dbReference>
<dbReference type="Pfam" id="PF13412">
    <property type="entry name" value="HTH_24"/>
    <property type="match status" value="1"/>
</dbReference>
<dbReference type="Pfam" id="PF01037">
    <property type="entry name" value="AsnC_trans_reg"/>
    <property type="match status" value="1"/>
</dbReference>
<name>A0A8J8BEW1_9ACTN</name>
<dbReference type="PANTHER" id="PTHR30154">
    <property type="entry name" value="LEUCINE-RESPONSIVE REGULATORY PROTEIN"/>
    <property type="match status" value="1"/>
</dbReference>
<dbReference type="GO" id="GO:0043565">
    <property type="term" value="F:sequence-specific DNA binding"/>
    <property type="evidence" value="ECO:0007669"/>
    <property type="project" value="InterPro"/>
</dbReference>
<dbReference type="SMART" id="SM00344">
    <property type="entry name" value="HTH_ASNC"/>
    <property type="match status" value="1"/>
</dbReference>
<sequence length="176" mass="19211">MEQPRRKLDQLDVLLIRTLARNPRAGFLELSRITRVSRATVQARVQRLEAEGVITGYGPDVDLAAAGYPVLAFVTLEIAQGRLDEITEELGRLPEVLEAHATTGLSDVHCKLAAPSNEGLQETLLRINRIQAVVRSTSVIALSPVVQPRYLPLLASEQRAVPSRVPAYQAGMPAES</sequence>
<dbReference type="AlphaFoldDB" id="A0A8J8BEW1"/>
<dbReference type="InterPro" id="IPR036390">
    <property type="entry name" value="WH_DNA-bd_sf"/>
</dbReference>
<dbReference type="InterPro" id="IPR036388">
    <property type="entry name" value="WH-like_DNA-bd_sf"/>
</dbReference>
<comment type="caution">
    <text evidence="5">The sequence shown here is derived from an EMBL/GenBank/DDBJ whole genome shotgun (WGS) entry which is preliminary data.</text>
</comment>